<dbReference type="Proteomes" id="UP001152130">
    <property type="component" value="Unassembled WGS sequence"/>
</dbReference>
<accession>A0A9W8UCQ0</accession>
<evidence type="ECO:0000313" key="1">
    <source>
        <dbReference type="EMBL" id="KAJ4017752.1"/>
    </source>
</evidence>
<comment type="caution">
    <text evidence="1">The sequence shown here is derived from an EMBL/GenBank/DDBJ whole genome shotgun (WGS) entry which is preliminary data.</text>
</comment>
<evidence type="ECO:0000313" key="2">
    <source>
        <dbReference type="Proteomes" id="UP001152130"/>
    </source>
</evidence>
<dbReference type="AlphaFoldDB" id="A0A9W8UCQ0"/>
<keyword evidence="2" id="KW-1185">Reference proteome</keyword>
<dbReference type="EMBL" id="JAPDHF010000005">
    <property type="protein sequence ID" value="KAJ4017752.1"/>
    <property type="molecule type" value="Genomic_DNA"/>
</dbReference>
<dbReference type="PANTHER" id="PTHR38795">
    <property type="entry name" value="DUF6604 DOMAIN-CONTAINING PROTEIN"/>
    <property type="match status" value="1"/>
</dbReference>
<proteinExistence type="predicted"/>
<sequence>MHEVGLKVTNAWGSLILPGHLYYALQREKCAKSVWMDMSQLILLFGREQFFVSGTPDKVSDYAKLFMLQVGVSAATFAKERRRGAKMAVEDFSRAGARFLTTRASIHKSLQDWYHRNANRMNWTVESINEILLRAESKGKNQGKRTITSVDQESRISPVGVLTSLVMAMQSEVHELAFGYLAMHQMSWRILRAMRTECEPYLKETYGPNFTLKEWELPFMIGYILPSDDDESMDMLRIAGKVLDKMNRGYTTILGMCWMWRFSGVNYEFSEEQDQVFQAYIDAQESLGDDGSDTE</sequence>
<protein>
    <submittedName>
        <fullName evidence="1">Uncharacterized protein</fullName>
    </submittedName>
</protein>
<name>A0A9W8UCQ0_9HYPO</name>
<dbReference type="PANTHER" id="PTHR38795:SF1">
    <property type="entry name" value="DUF6604 DOMAIN-CONTAINING PROTEIN"/>
    <property type="match status" value="1"/>
</dbReference>
<organism evidence="1 2">
    <name type="scientific">Fusarium irregulare</name>
    <dbReference type="NCBI Taxonomy" id="2494466"/>
    <lineage>
        <taxon>Eukaryota</taxon>
        <taxon>Fungi</taxon>
        <taxon>Dikarya</taxon>
        <taxon>Ascomycota</taxon>
        <taxon>Pezizomycotina</taxon>
        <taxon>Sordariomycetes</taxon>
        <taxon>Hypocreomycetidae</taxon>
        <taxon>Hypocreales</taxon>
        <taxon>Nectriaceae</taxon>
        <taxon>Fusarium</taxon>
        <taxon>Fusarium incarnatum-equiseti species complex</taxon>
    </lineage>
</organism>
<reference evidence="1" key="1">
    <citation type="submission" date="2022-10" db="EMBL/GenBank/DDBJ databases">
        <title>Fusarium specimens isolated from Avocado Roots.</title>
        <authorList>
            <person name="Stajich J."/>
            <person name="Roper C."/>
            <person name="Heimlech-Rivalta G."/>
        </authorList>
    </citation>
    <scope>NUCLEOTIDE SEQUENCE</scope>
    <source>
        <strain evidence="1">CF00143</strain>
    </source>
</reference>
<gene>
    <name evidence="1" type="ORF">NW766_003821</name>
</gene>